<dbReference type="InterPro" id="IPR049468">
    <property type="entry name" value="Restrct_endonuc-II-like_dom"/>
</dbReference>
<dbReference type="SUPFAM" id="SSF52540">
    <property type="entry name" value="P-loop containing nucleoside triphosphate hydrolases"/>
    <property type="match status" value="1"/>
</dbReference>
<evidence type="ECO:0000259" key="5">
    <source>
        <dbReference type="Pfam" id="PF18741"/>
    </source>
</evidence>
<protein>
    <submittedName>
        <fullName evidence="6">DUF3320 domain-containing protein</fullName>
    </submittedName>
</protein>
<proteinExistence type="predicted"/>
<dbReference type="FunFam" id="3.40.960.10:FF:000002">
    <property type="entry name" value="DNA helicase related protein"/>
    <property type="match status" value="1"/>
</dbReference>
<name>A0A373FE38_COMTE</name>
<feature type="domain" description="DUF3320" evidence="2">
    <location>
        <begin position="1456"/>
        <end position="1503"/>
    </location>
</feature>
<dbReference type="Pfam" id="PF18741">
    <property type="entry name" value="MTES_1575"/>
    <property type="match status" value="1"/>
</dbReference>
<dbReference type="SUPFAM" id="SSF52980">
    <property type="entry name" value="Restriction endonuclease-like"/>
    <property type="match status" value="1"/>
</dbReference>
<feature type="domain" description="DNA2/NAM7 helicase helicase" evidence="3">
    <location>
        <begin position="991"/>
        <end position="1030"/>
    </location>
</feature>
<feature type="compositionally biased region" description="Low complexity" evidence="1">
    <location>
        <begin position="104"/>
        <end position="113"/>
    </location>
</feature>
<feature type="compositionally biased region" description="Polar residues" evidence="1">
    <location>
        <begin position="1"/>
        <end position="18"/>
    </location>
</feature>
<feature type="compositionally biased region" description="Low complexity" evidence="1">
    <location>
        <begin position="19"/>
        <end position="40"/>
    </location>
</feature>
<dbReference type="InterPro" id="IPR041677">
    <property type="entry name" value="DNA2/NAM7_AAA_11"/>
</dbReference>
<dbReference type="Gene3D" id="3.40.960.10">
    <property type="entry name" value="VSR Endonuclease"/>
    <property type="match status" value="1"/>
</dbReference>
<dbReference type="InterPro" id="IPR021754">
    <property type="entry name" value="DUF3320"/>
</dbReference>
<dbReference type="FunFam" id="3.40.50.300:FF:002063">
    <property type="entry name" value="DNA helicase related protein"/>
    <property type="match status" value="1"/>
</dbReference>
<dbReference type="InterPro" id="IPR025103">
    <property type="entry name" value="DUF4011"/>
</dbReference>
<dbReference type="Pfam" id="PF11784">
    <property type="entry name" value="DUF3320"/>
    <property type="match status" value="1"/>
</dbReference>
<reference evidence="6 7" key="1">
    <citation type="submission" date="2018-08" db="EMBL/GenBank/DDBJ databases">
        <title>Comamonas testosteroni strain SWCO2.</title>
        <authorList>
            <person name="Jiang N."/>
            <person name="Zhang X.Z."/>
        </authorList>
    </citation>
    <scope>NUCLEOTIDE SEQUENCE [LARGE SCALE GENOMIC DNA]</scope>
    <source>
        <strain evidence="6 7">SWCO2</strain>
    </source>
</reference>
<sequence length="1622" mass="179084">MSANVNHSADATGTDNIQTGAETETANTTAAASPSASPITRQLDKSRQTLLDLSTRNRLLSLPQAATAKLLHFADELTPEVYRLLVNEAKAMSFVPSKTDEEQAASPAEAAVPPLAPPLALPQPDEQATEESRDERGIAQRHRDLKLQTRLTSEKLQRRLLDMYSDARTFVEEQGVNILFLALGHLQWFDRNAPDKPRFAPLILLPVALERKSAAERFTLSWLQEDAAENLSLAAKLKADFGLELPDFKAGDDFDPAAYLTSVATMAAAQPGWQVLPNAMTLGFFSFAKFLMYRDLDASTWPAEKRLDQQALIAAALQDGFEARDQLFPEDADVDQLIPVVSQRHVVDADSSQSLAIEAVRRGENLVIQGPPGTGKSQTITNVIAAAIADGKKVLFISEKMAALEVVNRRLKAVGLGPACLELHSHHTNKRKVLEELKATRDLGKPRVEHRDQIINELSSVQQQLNAHSETMHQPLSPCALTPYQILGHLAKLDAVQIAHLPDLLEGASHWTPEDFHTRQQTVQALRQAASKVMPIAQHAWRGVCHPALLKLDAERFAQQLPALQTLLNQTLQDSEQLAQSLNGLKAENIQNLQAQITLAQQLASAPTVDRQAVASVIWSHGLGQLQKLVECGQQFSAQAQNLRNRFAESAWNQDWNSARQSIAAHGDSLFRIFNSSYRQAIASVKAHLKAELPKTKAERTQWLDELMQAQSLRQTLSQQNTDGLAAFGQLWQGEQSDWGQLQSVLRWMGGPDGQGRSEAFRQLYAQLPSPAHCAELAKTADASLQKFMQAAQQVLGNYQFDTREAFDASDLSAIDLSQLQERLAQWMAEPTALLDWTQYHATRTQARAAGLSPLVEQVEQDAIALADLSPCFDRAYYEALLRQATQAYPELVGFNGDQHSQKVRHFRALDIERIELARAQSALSHYEQVPRTASGIGPLGVLNGEIARKRGHMPLRKLFKLAGEAVQAIKPVFMMSPLSVAQFLEPGAVEFDLLVIDEASQIEPVDALGAIARCKQLVVVGDDRQLPPTRFFSRMTSEQEDFDEDDEDQLIAGAADVESILSLCLAKGMPQLMLRWHYRSRHQSLIAVSNQQFYNSGLFIVPSPYTARAGMGLRFHHLPEGRFDSGATRVNRIEAQTIARAIMRHALQTPQLSLGVAAFSLQQKIAIQDELELLRRQQPEAESFFVAHPNEPFFIKNLENVQGDERDVIFISVAYARNAQGYLPMRFGPVSADGGERRLNVLISRAKQRCEVFSSITADDIDLERGKGKGVAALKVFLNYAATGQLAVAGISGRDLESPLEEDVYEALTAQGLKIETQIGIAGFFIDLAVVDPEQPGRYLLGIECDGASYHSSRSARDRDRLRQSVLEGHGWKLLRIWGADWFRQPRAQTERVLAAVEAAKQDLERNQPVVQTIYTPAAIEIIERAPEETAAQTLAAATSATAYTEARLDIPPQELHNVPTPRLAQLVRQVVEQEGPIHFDELVTRMRTLWGLQRAGSRVRDALDSARQSLLADGAITTEAEFLDLPHRAVRVRDRSAVSSANLRRPDCLPPAEIRQAIVQTLQSNLGGQRDELPGAVARLLGLSAVTAPVRELVLAQLDALHDSGAVEFNGTLYRPKANS</sequence>
<dbReference type="PANTHER" id="PTHR10887:SF530">
    <property type="entry name" value="SUPERFAMILY I DNA HELICASES"/>
    <property type="match status" value="1"/>
</dbReference>
<dbReference type="CDD" id="cd18808">
    <property type="entry name" value="SF1_C_Upf1"/>
    <property type="match status" value="1"/>
</dbReference>
<feature type="domain" description="DNA2/NAM7 helicase-like C-terminal" evidence="4">
    <location>
        <begin position="1063"/>
        <end position="1254"/>
    </location>
</feature>
<keyword evidence="7" id="KW-1185">Reference proteome</keyword>
<evidence type="ECO:0000256" key="1">
    <source>
        <dbReference type="SAM" id="MobiDB-lite"/>
    </source>
</evidence>
<evidence type="ECO:0000259" key="2">
    <source>
        <dbReference type="Pfam" id="PF11784"/>
    </source>
</evidence>
<dbReference type="OrthoDB" id="9757917at2"/>
<dbReference type="PANTHER" id="PTHR10887">
    <property type="entry name" value="DNA2/NAM7 HELICASE FAMILY"/>
    <property type="match status" value="1"/>
</dbReference>
<organism evidence="6 7">
    <name type="scientific">Comamonas testosteroni</name>
    <name type="common">Pseudomonas testosteroni</name>
    <dbReference type="NCBI Taxonomy" id="285"/>
    <lineage>
        <taxon>Bacteria</taxon>
        <taxon>Pseudomonadati</taxon>
        <taxon>Pseudomonadota</taxon>
        <taxon>Betaproteobacteria</taxon>
        <taxon>Burkholderiales</taxon>
        <taxon>Comamonadaceae</taxon>
        <taxon>Comamonas</taxon>
    </lineage>
</organism>
<evidence type="ECO:0000259" key="3">
    <source>
        <dbReference type="Pfam" id="PF13086"/>
    </source>
</evidence>
<dbReference type="Proteomes" id="UP000261948">
    <property type="component" value="Unassembled WGS sequence"/>
</dbReference>
<evidence type="ECO:0000313" key="7">
    <source>
        <dbReference type="Proteomes" id="UP000261948"/>
    </source>
</evidence>
<evidence type="ECO:0000259" key="4">
    <source>
        <dbReference type="Pfam" id="PF13087"/>
    </source>
</evidence>
<dbReference type="GO" id="GO:0004386">
    <property type="term" value="F:helicase activity"/>
    <property type="evidence" value="ECO:0007669"/>
    <property type="project" value="InterPro"/>
</dbReference>
<evidence type="ECO:0000313" key="6">
    <source>
        <dbReference type="EMBL" id="RGE42401.1"/>
    </source>
</evidence>
<dbReference type="InterPro" id="IPR047187">
    <property type="entry name" value="SF1_C_Upf1"/>
</dbReference>
<feature type="domain" description="DNA2/NAM7 helicase helicase" evidence="3">
    <location>
        <begin position="350"/>
        <end position="565"/>
    </location>
</feature>
<dbReference type="Pfam" id="PF13087">
    <property type="entry name" value="AAA_12"/>
    <property type="match status" value="1"/>
</dbReference>
<dbReference type="InterPro" id="IPR027417">
    <property type="entry name" value="P-loop_NTPase"/>
</dbReference>
<dbReference type="InterPro" id="IPR045055">
    <property type="entry name" value="DNA2/NAM7-like"/>
</dbReference>
<feature type="compositionally biased region" description="Basic and acidic residues" evidence="1">
    <location>
        <begin position="130"/>
        <end position="143"/>
    </location>
</feature>
<dbReference type="Gene3D" id="3.40.50.300">
    <property type="entry name" value="P-loop containing nucleotide triphosphate hydrolases"/>
    <property type="match status" value="3"/>
</dbReference>
<dbReference type="InterPro" id="IPR011335">
    <property type="entry name" value="Restrct_endonuc-II-like"/>
</dbReference>
<dbReference type="Pfam" id="PF13086">
    <property type="entry name" value="AAA_11"/>
    <property type="match status" value="2"/>
</dbReference>
<comment type="caution">
    <text evidence="6">The sequence shown here is derived from an EMBL/GenBank/DDBJ whole genome shotgun (WGS) entry which is preliminary data.</text>
</comment>
<feature type="region of interest" description="Disordered" evidence="1">
    <location>
        <begin position="97"/>
        <end position="143"/>
    </location>
</feature>
<dbReference type="InterPro" id="IPR041679">
    <property type="entry name" value="DNA2/NAM7-like_C"/>
</dbReference>
<feature type="region of interest" description="Disordered" evidence="1">
    <location>
        <begin position="1"/>
        <end position="43"/>
    </location>
</feature>
<feature type="domain" description="Restriction endonuclease type II-like" evidence="5">
    <location>
        <begin position="1302"/>
        <end position="1397"/>
    </location>
</feature>
<dbReference type="EMBL" id="QURR01000023">
    <property type="protein sequence ID" value="RGE42401.1"/>
    <property type="molecule type" value="Genomic_DNA"/>
</dbReference>
<accession>A0A373FE38</accession>
<gene>
    <name evidence="6" type="ORF">DZC30_16645</name>
</gene>
<dbReference type="Pfam" id="PF13195">
    <property type="entry name" value="DUF4011"/>
    <property type="match status" value="1"/>
</dbReference>